<dbReference type="AlphaFoldDB" id="A0A067T997"/>
<proteinExistence type="predicted"/>
<name>A0A067T997_GALM3</name>
<protein>
    <submittedName>
        <fullName evidence="1">Uncharacterized protein</fullName>
    </submittedName>
</protein>
<accession>A0A067T997</accession>
<sequence>QSNNASIDGEFDADDGDISNKRRKLTFADLPWHKDDIELEDPAHPSRRETRRLLDLFSTDLAQVKSSIRNSAHAPSGFPTSQWECIIWGEPVDLNVIFSYLHRTEPPKENVGRVGDTQVVFGISEAKKRVETAGDWISAWNRVVHATRFAFRHREQELREYGEYIEGEFSAKIPSVHSRIILFDIAVWNEV</sequence>
<dbReference type="HOGENOM" id="CLU_119345_0_0_1"/>
<feature type="non-terminal residue" evidence="1">
    <location>
        <position position="1"/>
    </location>
</feature>
<reference evidence="2" key="1">
    <citation type="journal article" date="2014" name="Proc. Natl. Acad. Sci. U.S.A.">
        <title>Extensive sampling of basidiomycete genomes demonstrates inadequacy of the white-rot/brown-rot paradigm for wood decay fungi.</title>
        <authorList>
            <person name="Riley R."/>
            <person name="Salamov A.A."/>
            <person name="Brown D.W."/>
            <person name="Nagy L.G."/>
            <person name="Floudas D."/>
            <person name="Held B.W."/>
            <person name="Levasseur A."/>
            <person name="Lombard V."/>
            <person name="Morin E."/>
            <person name="Otillar R."/>
            <person name="Lindquist E.A."/>
            <person name="Sun H."/>
            <person name="LaButti K.M."/>
            <person name="Schmutz J."/>
            <person name="Jabbour D."/>
            <person name="Luo H."/>
            <person name="Baker S.E."/>
            <person name="Pisabarro A.G."/>
            <person name="Walton J.D."/>
            <person name="Blanchette R.A."/>
            <person name="Henrissat B."/>
            <person name="Martin F."/>
            <person name="Cullen D."/>
            <person name="Hibbett D.S."/>
            <person name="Grigoriev I.V."/>
        </authorList>
    </citation>
    <scope>NUCLEOTIDE SEQUENCE [LARGE SCALE GENOMIC DNA]</scope>
    <source>
        <strain evidence="2">CBS 339.88</strain>
    </source>
</reference>
<organism evidence="1 2">
    <name type="scientific">Galerina marginata (strain CBS 339.88)</name>
    <dbReference type="NCBI Taxonomy" id="685588"/>
    <lineage>
        <taxon>Eukaryota</taxon>
        <taxon>Fungi</taxon>
        <taxon>Dikarya</taxon>
        <taxon>Basidiomycota</taxon>
        <taxon>Agaricomycotina</taxon>
        <taxon>Agaricomycetes</taxon>
        <taxon>Agaricomycetidae</taxon>
        <taxon>Agaricales</taxon>
        <taxon>Agaricineae</taxon>
        <taxon>Strophariaceae</taxon>
        <taxon>Galerina</taxon>
    </lineage>
</organism>
<dbReference type="EMBL" id="KL142372">
    <property type="protein sequence ID" value="KDR79790.1"/>
    <property type="molecule type" value="Genomic_DNA"/>
</dbReference>
<feature type="non-terminal residue" evidence="1">
    <location>
        <position position="191"/>
    </location>
</feature>
<gene>
    <name evidence="1" type="ORF">GALMADRAFT_47360</name>
</gene>
<dbReference type="OrthoDB" id="2355984at2759"/>
<evidence type="ECO:0000313" key="2">
    <source>
        <dbReference type="Proteomes" id="UP000027222"/>
    </source>
</evidence>
<dbReference type="Proteomes" id="UP000027222">
    <property type="component" value="Unassembled WGS sequence"/>
</dbReference>
<evidence type="ECO:0000313" key="1">
    <source>
        <dbReference type="EMBL" id="KDR79790.1"/>
    </source>
</evidence>
<keyword evidence="2" id="KW-1185">Reference proteome</keyword>